<name>A0ABU9D4U1_9PROT</name>
<evidence type="ECO:0000313" key="2">
    <source>
        <dbReference type="EMBL" id="MEK8088565.1"/>
    </source>
</evidence>
<proteinExistence type="predicted"/>
<keyword evidence="3" id="KW-1185">Reference proteome</keyword>
<dbReference type="RefSeq" id="WP_341369632.1">
    <property type="nucleotide sequence ID" value="NZ_JBBPCO010000002.1"/>
</dbReference>
<reference evidence="2 3" key="1">
    <citation type="submission" date="2024-04" db="EMBL/GenBank/DDBJ databases">
        <authorList>
            <person name="Abashina T."/>
            <person name="Shaikin A."/>
        </authorList>
    </citation>
    <scope>NUCLEOTIDE SEQUENCE [LARGE SCALE GENOMIC DNA]</scope>
    <source>
        <strain evidence="2 3">AAFK</strain>
    </source>
</reference>
<dbReference type="PANTHER" id="PTHR35841">
    <property type="entry name" value="PHOSPHONATES-BINDING PERIPLASMIC PROTEIN"/>
    <property type="match status" value="1"/>
</dbReference>
<dbReference type="CDD" id="cd13571">
    <property type="entry name" value="PBP2_PnhD_1"/>
    <property type="match status" value="1"/>
</dbReference>
<evidence type="ECO:0000313" key="3">
    <source>
        <dbReference type="Proteomes" id="UP001446205"/>
    </source>
</evidence>
<dbReference type="Proteomes" id="UP001446205">
    <property type="component" value="Unassembled WGS sequence"/>
</dbReference>
<feature type="chain" id="PRO_5046081308" evidence="1">
    <location>
        <begin position="27"/>
        <end position="295"/>
    </location>
</feature>
<keyword evidence="1" id="KW-0732">Signal</keyword>
<accession>A0ABU9D4U1</accession>
<dbReference type="Gene3D" id="3.40.190.10">
    <property type="entry name" value="Periplasmic binding protein-like II"/>
    <property type="match status" value="2"/>
</dbReference>
<evidence type="ECO:0000256" key="1">
    <source>
        <dbReference type="SAM" id="SignalP"/>
    </source>
</evidence>
<protein>
    <submittedName>
        <fullName evidence="2">PhnD/SsuA/transferrin family substrate-binding protein</fullName>
    </submittedName>
</protein>
<organism evidence="2 3">
    <name type="scientific">Thermithiobacillus plumbiphilus</name>
    <dbReference type="NCBI Taxonomy" id="1729899"/>
    <lineage>
        <taxon>Bacteria</taxon>
        <taxon>Pseudomonadati</taxon>
        <taxon>Pseudomonadota</taxon>
        <taxon>Acidithiobacillia</taxon>
        <taxon>Acidithiobacillales</taxon>
        <taxon>Thermithiobacillaceae</taxon>
        <taxon>Thermithiobacillus</taxon>
    </lineage>
</organism>
<feature type="signal peptide" evidence="1">
    <location>
        <begin position="1"/>
        <end position="26"/>
    </location>
</feature>
<gene>
    <name evidence="2" type="ORF">WOB96_02190</name>
</gene>
<sequence length="295" mass="33416">MDKRRFLHHLVGTSSLLVLAPGSAFAQVSLSKALTPLRIGLTPVFLEDQTALLQATQAYLEYRLGRTIQLVQRSSYGEILSLLFQNKLDFAWICGYPFVHWREYMRLLAVPLFHGQPLYQSYFIVSSENRTTQSLLDLRGKLFAYSDPNSNSGYLVPQYKLWARQEDPRFFFKKAIFTWAHRAVVEAVAAGLVDGGAVDGYVYDTLALLNPDLVHRTRVVTKSEKFGFPPIVASTHVNHGDFLSLQNALLAMHRDPHGIAILRQFNLDGFIVGSDRLYNSINHMMRFVNSKIHAA</sequence>
<comment type="caution">
    <text evidence="2">The sequence shown here is derived from an EMBL/GenBank/DDBJ whole genome shotgun (WGS) entry which is preliminary data.</text>
</comment>
<dbReference type="PANTHER" id="PTHR35841:SF1">
    <property type="entry name" value="PHOSPHONATES-BINDING PERIPLASMIC PROTEIN"/>
    <property type="match status" value="1"/>
</dbReference>
<dbReference type="Pfam" id="PF12974">
    <property type="entry name" value="Phosphonate-bd"/>
    <property type="match status" value="1"/>
</dbReference>
<dbReference type="SUPFAM" id="SSF53850">
    <property type="entry name" value="Periplasmic binding protein-like II"/>
    <property type="match status" value="1"/>
</dbReference>
<dbReference type="EMBL" id="JBBPCO010000002">
    <property type="protein sequence ID" value="MEK8088565.1"/>
    <property type="molecule type" value="Genomic_DNA"/>
</dbReference>